<dbReference type="SMART" id="SM00324">
    <property type="entry name" value="RhoGAP"/>
    <property type="match status" value="1"/>
</dbReference>
<evidence type="ECO:0000313" key="13">
    <source>
        <dbReference type="EMBL" id="OAF72143.1"/>
    </source>
</evidence>
<proteinExistence type="inferred from homology"/>
<dbReference type="GO" id="GO:0007165">
    <property type="term" value="P:signal transduction"/>
    <property type="evidence" value="ECO:0007669"/>
    <property type="project" value="InterPro"/>
</dbReference>
<dbReference type="OrthoDB" id="262547at2759"/>
<dbReference type="Pfam" id="PF00620">
    <property type="entry name" value="RhoGAP"/>
    <property type="match status" value="1"/>
</dbReference>
<comment type="caution">
    <text evidence="13">The sequence shown here is derived from an EMBL/GenBank/DDBJ whole genome shotgun (WGS) entry which is preliminary data.</text>
</comment>
<protein>
    <recommendedName>
        <fullName evidence="8">Zinc transporter ZIP11</fullName>
    </recommendedName>
    <alternativeName>
        <fullName evidence="9">Solute carrier family 39 member 11</fullName>
    </alternativeName>
    <alternativeName>
        <fullName evidence="10">Zrt- and Irt-like protein 11</fullName>
    </alternativeName>
</protein>
<dbReference type="Gene3D" id="1.10.555.10">
    <property type="entry name" value="Rho GTPase activation protein"/>
    <property type="match status" value="1"/>
</dbReference>
<sequence>MISNGNHIYQAFLGTLLTWFVTALGSSLVYFINNDKKFLDASLGFSAGVMISASIWSLLVPAVEIAKQQYFKNCPYVPVSLGFIFGVVFIYLTDVYLSNYQILANITITKPKPTLISKNKNLINRKKQSHQHKPELQSDKSPFFIKKKFFLMICAIFAHNIPEGLAVGVSFANADTVESFNKARILTVGIAIQNFPEGLAISLPLKCAGLSNHKSFMYGQLSGMVEPISGVIGAVFTLTISSLLPIVLAFAAGAMIYVVFDEIAPEIAGGTTTYQNMKYLFGCIPSKNEFNYLPKAAFKLRFGVSLSLVFKENFMPIPLMDLVNYLTQRGCAAENIFRRPGSRMEQTIICKSLNEGIPIYYDKYSFYTLASVFKVFLLQIPDGIFGKEVEDKLLDCLELKDVDSQLDYIRTILDIFPPVRQRLVALILGMWHKVTKYSDLNGMQLGVLAKCVAGSFFLHSCTSSLEKINRAVEVLKLLIHYFNHARLLGFSKIRYFCDITNTTMCVIDSNNKKILMIPNNIDFISDYQNFDKKVNLSNAKSLQNVDDKSVASSKSIVLKSHSENIEKSSMDLKLRQLARIYHRSMWFSSATCSYTSDSANEIKTENIGNINAKSEENYLCDFSVNTCEKKLDKKFPKKNKSEENILHNVENKKFYEIIKKTKPRKFSEAIALSSGSTTKTSKISKLLYSIKNFKLSGVNIYKREDSLELETQ</sequence>
<feature type="transmembrane region" description="Helical" evidence="11">
    <location>
        <begin position="231"/>
        <end position="260"/>
    </location>
</feature>
<dbReference type="PANTHER" id="PTHR11040:SF211">
    <property type="entry name" value="ZINC TRANSPORTER ZIP11"/>
    <property type="match status" value="1"/>
</dbReference>
<evidence type="ECO:0000259" key="12">
    <source>
        <dbReference type="PROSITE" id="PS50238"/>
    </source>
</evidence>
<dbReference type="CDD" id="cd00159">
    <property type="entry name" value="RhoGAP"/>
    <property type="match status" value="1"/>
</dbReference>
<evidence type="ECO:0000256" key="9">
    <source>
        <dbReference type="ARBA" id="ARBA00042540"/>
    </source>
</evidence>
<evidence type="ECO:0000256" key="6">
    <source>
        <dbReference type="ARBA" id="ARBA00022989"/>
    </source>
</evidence>
<organism evidence="13 14">
    <name type="scientific">Intoshia linei</name>
    <dbReference type="NCBI Taxonomy" id="1819745"/>
    <lineage>
        <taxon>Eukaryota</taxon>
        <taxon>Metazoa</taxon>
        <taxon>Spiralia</taxon>
        <taxon>Lophotrochozoa</taxon>
        <taxon>Mesozoa</taxon>
        <taxon>Orthonectida</taxon>
        <taxon>Rhopaluridae</taxon>
        <taxon>Intoshia</taxon>
    </lineage>
</organism>
<dbReference type="AlphaFoldDB" id="A0A177BEM4"/>
<evidence type="ECO:0000256" key="10">
    <source>
        <dbReference type="ARBA" id="ARBA00042973"/>
    </source>
</evidence>
<dbReference type="SUPFAM" id="SSF48350">
    <property type="entry name" value="GTPase activation domain, GAP"/>
    <property type="match status" value="1"/>
</dbReference>
<dbReference type="PROSITE" id="PS50238">
    <property type="entry name" value="RHOGAP"/>
    <property type="match status" value="1"/>
</dbReference>
<dbReference type="InterPro" id="IPR008936">
    <property type="entry name" value="Rho_GTPase_activation_prot"/>
</dbReference>
<dbReference type="GO" id="GO:0005886">
    <property type="term" value="C:plasma membrane"/>
    <property type="evidence" value="ECO:0007669"/>
    <property type="project" value="UniProtKB-SubCell"/>
</dbReference>
<accession>A0A177BEM4</accession>
<evidence type="ECO:0000256" key="11">
    <source>
        <dbReference type="SAM" id="Phobius"/>
    </source>
</evidence>
<keyword evidence="3" id="KW-1003">Cell membrane</keyword>
<dbReference type="PANTHER" id="PTHR11040">
    <property type="entry name" value="ZINC/IRON TRANSPORTER"/>
    <property type="match status" value="1"/>
</dbReference>
<evidence type="ECO:0000256" key="7">
    <source>
        <dbReference type="ARBA" id="ARBA00023136"/>
    </source>
</evidence>
<evidence type="ECO:0000256" key="3">
    <source>
        <dbReference type="ARBA" id="ARBA00022475"/>
    </source>
</evidence>
<dbReference type="EMBL" id="LWCA01000003">
    <property type="protein sequence ID" value="OAF72143.1"/>
    <property type="molecule type" value="Genomic_DNA"/>
</dbReference>
<evidence type="ECO:0000256" key="1">
    <source>
        <dbReference type="ARBA" id="ARBA00004651"/>
    </source>
</evidence>
<keyword evidence="6 11" id="KW-1133">Transmembrane helix</keyword>
<reference evidence="13 14" key="1">
    <citation type="submission" date="2016-04" db="EMBL/GenBank/DDBJ databases">
        <title>The genome of Intoshia linei affirms orthonectids as highly simplified spiralians.</title>
        <authorList>
            <person name="Mikhailov K.V."/>
            <person name="Slusarev G.S."/>
            <person name="Nikitin M.A."/>
            <person name="Logacheva M.D."/>
            <person name="Penin A."/>
            <person name="Aleoshin V."/>
            <person name="Panchin Y.V."/>
        </authorList>
    </citation>
    <scope>NUCLEOTIDE SEQUENCE [LARGE SCALE GENOMIC DNA]</scope>
    <source>
        <strain evidence="13">Intl2013</strain>
        <tissue evidence="13">Whole animal</tissue>
    </source>
</reference>
<name>A0A177BEM4_9BILA</name>
<keyword evidence="7 11" id="KW-0472">Membrane</keyword>
<comment type="similarity">
    <text evidence="2">Belongs to the ZIP transporter (TC 2.A.5) family.</text>
</comment>
<feature type="domain" description="Rho-GAP" evidence="12">
    <location>
        <begin position="304"/>
        <end position="486"/>
    </location>
</feature>
<gene>
    <name evidence="13" type="ORF">A3Q56_00084</name>
</gene>
<dbReference type="InterPro" id="IPR003689">
    <property type="entry name" value="ZIP"/>
</dbReference>
<dbReference type="InterPro" id="IPR000198">
    <property type="entry name" value="RhoGAP_dom"/>
</dbReference>
<evidence type="ECO:0000256" key="5">
    <source>
        <dbReference type="ARBA" id="ARBA00022833"/>
    </source>
</evidence>
<evidence type="ECO:0000256" key="2">
    <source>
        <dbReference type="ARBA" id="ARBA00006939"/>
    </source>
</evidence>
<keyword evidence="14" id="KW-1185">Reference proteome</keyword>
<dbReference type="Proteomes" id="UP000078046">
    <property type="component" value="Unassembled WGS sequence"/>
</dbReference>
<evidence type="ECO:0000256" key="4">
    <source>
        <dbReference type="ARBA" id="ARBA00022692"/>
    </source>
</evidence>
<dbReference type="GO" id="GO:0005385">
    <property type="term" value="F:zinc ion transmembrane transporter activity"/>
    <property type="evidence" value="ECO:0007669"/>
    <property type="project" value="TreeGrafter"/>
</dbReference>
<feature type="transmembrane region" description="Helical" evidence="11">
    <location>
        <begin position="75"/>
        <end position="97"/>
    </location>
</feature>
<dbReference type="Pfam" id="PF02535">
    <property type="entry name" value="Zip"/>
    <property type="match status" value="1"/>
</dbReference>
<evidence type="ECO:0000313" key="14">
    <source>
        <dbReference type="Proteomes" id="UP000078046"/>
    </source>
</evidence>
<evidence type="ECO:0000256" key="8">
    <source>
        <dbReference type="ARBA" id="ARBA00040593"/>
    </source>
</evidence>
<keyword evidence="4 11" id="KW-0812">Transmembrane</keyword>
<feature type="transmembrane region" description="Helical" evidence="11">
    <location>
        <begin position="43"/>
        <end position="63"/>
    </location>
</feature>
<feature type="transmembrane region" description="Helical" evidence="11">
    <location>
        <begin position="149"/>
        <end position="172"/>
    </location>
</feature>
<comment type="subcellular location">
    <subcellularLocation>
        <location evidence="1">Cell membrane</location>
        <topology evidence="1">Multi-pass membrane protein</topology>
    </subcellularLocation>
</comment>
<keyword evidence="5" id="KW-0862">Zinc</keyword>
<feature type="transmembrane region" description="Helical" evidence="11">
    <location>
        <begin position="12"/>
        <end position="31"/>
    </location>
</feature>